<accession>A0A4Q9DXH9</accession>
<organism evidence="2 3">
    <name type="scientific">Paenibacillus thalictri</name>
    <dbReference type="NCBI Taxonomy" id="2527873"/>
    <lineage>
        <taxon>Bacteria</taxon>
        <taxon>Bacillati</taxon>
        <taxon>Bacillota</taxon>
        <taxon>Bacilli</taxon>
        <taxon>Bacillales</taxon>
        <taxon>Paenibacillaceae</taxon>
        <taxon>Paenibacillus</taxon>
    </lineage>
</organism>
<protein>
    <recommendedName>
        <fullName evidence="4">DUF2140 family protein</fullName>
    </recommendedName>
</protein>
<dbReference type="Proteomes" id="UP000293142">
    <property type="component" value="Unassembled WGS sequence"/>
</dbReference>
<name>A0A4Q9DXH9_9BACL</name>
<dbReference type="OrthoDB" id="2664080at2"/>
<dbReference type="RefSeq" id="WP_131011605.1">
    <property type="nucleotide sequence ID" value="NZ_SIRE01000002.1"/>
</dbReference>
<dbReference type="EMBL" id="SIRE01000002">
    <property type="protein sequence ID" value="TBL81819.1"/>
    <property type="molecule type" value="Genomic_DNA"/>
</dbReference>
<comment type="caution">
    <text evidence="2">The sequence shown here is derived from an EMBL/GenBank/DDBJ whole genome shotgun (WGS) entry which is preliminary data.</text>
</comment>
<reference evidence="2 3" key="1">
    <citation type="submission" date="2019-02" db="EMBL/GenBank/DDBJ databases">
        <title>Paenibacillus sp. nov., isolated from surface-sterilized tissue of Thalictrum simplex L.</title>
        <authorList>
            <person name="Tuo L."/>
        </authorList>
    </citation>
    <scope>NUCLEOTIDE SEQUENCE [LARGE SCALE GENOMIC DNA]</scope>
    <source>
        <strain evidence="2 3">N2SHLJ1</strain>
    </source>
</reference>
<evidence type="ECO:0000313" key="2">
    <source>
        <dbReference type="EMBL" id="TBL81819.1"/>
    </source>
</evidence>
<proteinExistence type="predicted"/>
<evidence type="ECO:0008006" key="4">
    <source>
        <dbReference type="Google" id="ProtNLM"/>
    </source>
</evidence>
<feature type="transmembrane region" description="Helical" evidence="1">
    <location>
        <begin position="6"/>
        <end position="28"/>
    </location>
</feature>
<keyword evidence="1" id="KW-0472">Membrane</keyword>
<evidence type="ECO:0000313" key="3">
    <source>
        <dbReference type="Proteomes" id="UP000293142"/>
    </source>
</evidence>
<keyword evidence="1" id="KW-1133">Transmembrane helix</keyword>
<gene>
    <name evidence="2" type="ORF">EYB31_02170</name>
</gene>
<evidence type="ECO:0000256" key="1">
    <source>
        <dbReference type="SAM" id="Phobius"/>
    </source>
</evidence>
<dbReference type="AlphaFoldDB" id="A0A4Q9DXH9"/>
<keyword evidence="1" id="KW-0812">Transmembrane</keyword>
<sequence length="183" mass="20806">MSVFRLLKGVLALVFCIAFVIAGLVWYVQPETHLDLSYSGVEWPDKVKQMISSRKLRIELNEEDLDQFVKKAIAQRQDVPGGLRITGARTYLQGSEMIVDITGMYQNLWQVGGKLYFTLTWDEPVLTATHTRTTIKQASIPNDWFQLEPIEVNLSEMVPKPLGVRSVSFDGSTLTVSLRFVRR</sequence>
<keyword evidence="3" id="KW-1185">Reference proteome</keyword>